<proteinExistence type="predicted"/>
<comment type="caution">
    <text evidence="1">The sequence shown here is derived from an EMBL/GenBank/DDBJ whole genome shotgun (WGS) entry which is preliminary data.</text>
</comment>
<dbReference type="AlphaFoldDB" id="A0A2G6E3Z8"/>
<name>A0A2G6E3Z8_9BACT</name>
<protein>
    <submittedName>
        <fullName evidence="1">Uncharacterized protein</fullName>
    </submittedName>
</protein>
<evidence type="ECO:0000313" key="2">
    <source>
        <dbReference type="Proteomes" id="UP000229740"/>
    </source>
</evidence>
<dbReference type="Proteomes" id="UP000229740">
    <property type="component" value="Unassembled WGS sequence"/>
</dbReference>
<evidence type="ECO:0000313" key="1">
    <source>
        <dbReference type="EMBL" id="PID56786.1"/>
    </source>
</evidence>
<dbReference type="EMBL" id="PDPS01000031">
    <property type="protein sequence ID" value="PID56786.1"/>
    <property type="molecule type" value="Genomic_DNA"/>
</dbReference>
<organism evidence="1 2">
    <name type="scientific">candidate division KSB3 bacterium</name>
    <dbReference type="NCBI Taxonomy" id="2044937"/>
    <lineage>
        <taxon>Bacteria</taxon>
        <taxon>candidate division KSB3</taxon>
    </lineage>
</organism>
<accession>A0A2G6E3Z8</accession>
<sequence length="527" mass="61673">MPPFVDESDISDAGQIVEHFQSIPDITEYILESDLYPSAALKEAQERLENFLERGELDGLQRSGLERTISRIERVLSTRVDYVLSIIDSLTGNAEFAGSEFSLDESPTKEILIHIDLMKDVVCSPRIHHGEYKNALQKFIKTLKFRFNKGLEIHKRLYHLQFEELAENRTEYPKAVLEEQQSFLEDALAMTRSHIPVKPVQIHQLKETLFKILESTGVRILQSKRINIWEEYAKILKKIETLFAGLEVDFGQKVVDRFADMLPEYIADHRNFCVIKHNRKVVELLIDHVEDAALLSDLYRIFINLVSAEAVQSRKKHELIAVSLKDVEGMSYVLKNDENALHIQMKMFRSLDMAEQARELIRLSVYGLCDYILKIPQEELKRYPIGILKSTEKMLKDLNQHRLRESESQRIRDFSEYKQAIELLEEALFTYDPTAEKYNFVDIYKESDYRADGIIFCAFNDILLRLIQNIKEAYFFVDSDEKRVSENRLYELKVTIIERYKSEWKRQNELRQASDQQAMEELAAELL</sequence>
<reference evidence="1 2" key="1">
    <citation type="submission" date="2017-10" db="EMBL/GenBank/DDBJ databases">
        <title>Novel microbial diversity and functional potential in the marine mammal oral microbiome.</title>
        <authorList>
            <person name="Dudek N.K."/>
            <person name="Sun C.L."/>
            <person name="Burstein D."/>
            <person name="Kantor R.S."/>
            <person name="Aliaga Goltsman D.S."/>
            <person name="Bik E.M."/>
            <person name="Thomas B.C."/>
            <person name="Banfield J.F."/>
            <person name="Relman D.A."/>
        </authorList>
    </citation>
    <scope>NUCLEOTIDE SEQUENCE [LARGE SCALE GENOMIC DNA]</scope>
    <source>
        <strain evidence="1">DOLZORAL124_49_17</strain>
    </source>
</reference>
<gene>
    <name evidence="1" type="ORF">CSB45_10120</name>
</gene>